<proteinExistence type="predicted"/>
<reference evidence="2" key="1">
    <citation type="journal article" date="2019" name="Int. J. Syst. Evol. Microbiol.">
        <title>The Global Catalogue of Microorganisms (GCM) 10K type strain sequencing project: providing services to taxonomists for standard genome sequencing and annotation.</title>
        <authorList>
            <consortium name="The Broad Institute Genomics Platform"/>
            <consortium name="The Broad Institute Genome Sequencing Center for Infectious Disease"/>
            <person name="Wu L."/>
            <person name="Ma J."/>
        </authorList>
    </citation>
    <scope>NUCLEOTIDE SEQUENCE [LARGE SCALE GENOMIC DNA]</scope>
    <source>
        <strain evidence="2">JCM 18326</strain>
    </source>
</reference>
<keyword evidence="2" id="KW-1185">Reference proteome</keyword>
<name>A0ABP9D402_9BACT</name>
<gene>
    <name evidence="1" type="ORF">GCM10023331_11210</name>
</gene>
<dbReference type="RefSeq" id="WP_345369931.1">
    <property type="nucleotide sequence ID" value="NZ_BAABJX010000020.1"/>
</dbReference>
<dbReference type="EMBL" id="BAABJX010000020">
    <property type="protein sequence ID" value="GAA4828036.1"/>
    <property type="molecule type" value="Genomic_DNA"/>
</dbReference>
<evidence type="ECO:0000313" key="1">
    <source>
        <dbReference type="EMBL" id="GAA4828036.1"/>
    </source>
</evidence>
<comment type="caution">
    <text evidence="1">The sequence shown here is derived from an EMBL/GenBank/DDBJ whole genome shotgun (WGS) entry which is preliminary data.</text>
</comment>
<evidence type="ECO:0000313" key="2">
    <source>
        <dbReference type="Proteomes" id="UP001500298"/>
    </source>
</evidence>
<protein>
    <submittedName>
        <fullName evidence="1">Uncharacterized protein</fullName>
    </submittedName>
</protein>
<organism evidence="1 2">
    <name type="scientific">Algivirga pacifica</name>
    <dbReference type="NCBI Taxonomy" id="1162670"/>
    <lineage>
        <taxon>Bacteria</taxon>
        <taxon>Pseudomonadati</taxon>
        <taxon>Bacteroidota</taxon>
        <taxon>Cytophagia</taxon>
        <taxon>Cytophagales</taxon>
        <taxon>Flammeovirgaceae</taxon>
        <taxon>Algivirga</taxon>
    </lineage>
</organism>
<dbReference type="Proteomes" id="UP001500298">
    <property type="component" value="Unassembled WGS sequence"/>
</dbReference>
<sequence length="128" mass="14729">MAENNKLTDFIENIEEHISNLINLEVKTIVSDYKVEGESTIVRKEAADEKVISSSINLLQGDVTTHVSESLIQDKYTWLREFHSRKEEQGHMIVENNIRAIYSLFELYTKTKEMRAGEEQSHANAQGM</sequence>
<accession>A0ABP9D402</accession>